<dbReference type="Gene3D" id="3.20.20.150">
    <property type="entry name" value="Divalent-metal-dependent TIM barrel enzymes"/>
    <property type="match status" value="1"/>
</dbReference>
<protein>
    <submittedName>
        <fullName evidence="2">TIM barrel protein</fullName>
    </submittedName>
</protein>
<dbReference type="InterPro" id="IPR013022">
    <property type="entry name" value="Xyl_isomerase-like_TIM-brl"/>
</dbReference>
<dbReference type="OrthoDB" id="3248123at2"/>
<feature type="domain" description="Xylose isomerase-like TIM barrel" evidence="1">
    <location>
        <begin position="24"/>
        <end position="255"/>
    </location>
</feature>
<evidence type="ECO:0000313" key="3">
    <source>
        <dbReference type="Proteomes" id="UP000312512"/>
    </source>
</evidence>
<evidence type="ECO:0000259" key="1">
    <source>
        <dbReference type="Pfam" id="PF01261"/>
    </source>
</evidence>
<dbReference type="PANTHER" id="PTHR12110">
    <property type="entry name" value="HYDROXYPYRUVATE ISOMERASE"/>
    <property type="match status" value="1"/>
</dbReference>
<gene>
    <name evidence="2" type="ORF">FH608_030745</name>
</gene>
<dbReference type="EMBL" id="VDLX02000012">
    <property type="protein sequence ID" value="KAB8191628.1"/>
    <property type="molecule type" value="Genomic_DNA"/>
</dbReference>
<accession>A0A5C4W2A3</accession>
<dbReference type="SUPFAM" id="SSF51658">
    <property type="entry name" value="Xylose isomerase-like"/>
    <property type="match status" value="1"/>
</dbReference>
<dbReference type="Proteomes" id="UP000312512">
    <property type="component" value="Unassembled WGS sequence"/>
</dbReference>
<organism evidence="2 3">
    <name type="scientific">Nonomuraea phyllanthi</name>
    <dbReference type="NCBI Taxonomy" id="2219224"/>
    <lineage>
        <taxon>Bacteria</taxon>
        <taxon>Bacillati</taxon>
        <taxon>Actinomycetota</taxon>
        <taxon>Actinomycetes</taxon>
        <taxon>Streptosporangiales</taxon>
        <taxon>Streptosporangiaceae</taxon>
        <taxon>Nonomuraea</taxon>
    </lineage>
</organism>
<sequence>MALSLRQVTGSNFSYQHQPFERFLDDAADLGREHLELWGIAPQLHIPHLSDAGARAVRRAVESRGLTVRCLTPEQVAYPVNLASPDTRLRAESVAMFRRAAELAAELGAAFLLLTPGRGFESEPVAGAWRRSADAIGEICAYAGTLGVSCVLESLQRVESNLVNDARTLARMIDEVGAPNLGAVLDTVAMAAAGESVDDYFDALGDRVRHVHLIDGSPTGHLAWGDGELPLGEYLAALDRRGYRGAMTFELFGAGDYAFAPRPVVERCLAAVRAALPA</sequence>
<reference evidence="2 3" key="1">
    <citation type="submission" date="2019-10" db="EMBL/GenBank/DDBJ databases">
        <title>Nonomuraea sp. nov., isolated from Phyllanthus amarus.</title>
        <authorList>
            <person name="Klykleung N."/>
            <person name="Tanasupawat S."/>
        </authorList>
    </citation>
    <scope>NUCLEOTIDE SEQUENCE [LARGE SCALE GENOMIC DNA]</scope>
    <source>
        <strain evidence="2 3">PA1-10</strain>
    </source>
</reference>
<dbReference type="InterPro" id="IPR050312">
    <property type="entry name" value="IolE/XylAMocC-like"/>
</dbReference>
<evidence type="ECO:0000313" key="2">
    <source>
        <dbReference type="EMBL" id="KAB8191628.1"/>
    </source>
</evidence>
<name>A0A5C4W2A3_9ACTN</name>
<proteinExistence type="predicted"/>
<comment type="caution">
    <text evidence="2">The sequence shown here is derived from an EMBL/GenBank/DDBJ whole genome shotgun (WGS) entry which is preliminary data.</text>
</comment>
<keyword evidence="3" id="KW-1185">Reference proteome</keyword>
<dbReference type="InterPro" id="IPR036237">
    <property type="entry name" value="Xyl_isomerase-like_sf"/>
</dbReference>
<dbReference type="Pfam" id="PF01261">
    <property type="entry name" value="AP_endonuc_2"/>
    <property type="match status" value="1"/>
</dbReference>
<dbReference type="RefSeq" id="WP_139634129.1">
    <property type="nucleotide sequence ID" value="NZ_VDLX02000012.1"/>
</dbReference>
<dbReference type="AlphaFoldDB" id="A0A5C4W2A3"/>